<dbReference type="EMBL" id="JACXVP010000005">
    <property type="protein sequence ID" value="KAG5606023.1"/>
    <property type="molecule type" value="Genomic_DNA"/>
</dbReference>
<sequence>MNRDPDAYRYKWSNGSKSFQEHLEQSVSEQKSRFQVVFDRLRINQYSIDWSEVIDKKDLSKSLRFFLSKLLLFLSNSLPFFCVSFGNIPIHRSEIYIYEELKGPNDQLCNQLLESIGLQIVHLKKLKPFLLDDHDTSPKSKFLINGGTISPFLFNKIPKWMIDSFHTRNNRRKSFDNPDSYFSMIFHDQDNWLNPVKPFHRSSLISSFYKANRLRFLNNPHHFCFYWNTRFPFSVEKARINNSDFTYGQFLNILFIRNKIFSLCVGKKHAFWEILFHQSSHSRSDPFVRRAIYSIADISGTPLTEGQIVNFERTYCQPLSDMNLSDSEGKNLHQYLNFNSNMGLIHTPCSEKDLSSEKRKKWSLCLKKCVEKGQMYRTFQRDSAFSTLSKWNLFQTYMPWFLTSTGYKYLNLIFLDTFSDLLPILSSSQKFVSIFPDIMHGSGISWRILQKKLCLPQWNLISEISSKCLHNLLLSEEMIHRNNESPLISTHLRSPNAREFLYSILFLLLVAGYLVRTHLLFVSRASSELQTEFEKVKSLMIPSSMIELRKLLDRYPTSEPNSFWLKNLFLVALEQLGDSLEEIRGSASGGNMLGPAYGVKSIRSKKKDWNINLIEIIDLIPNPINRITFSRNTRHLSHTSKEIYSLIRKKNVNGDWIDEKIESWVANSDSIDDEEREFLVQFSTLTTENRIDQILLSLTHSDHLSKNDSGYQMIEQPGAIYLRYLVDIHKKHLMNYEFNPSCLAERRIFLAHYQTITYSQTSCGENSFHFPSPGKPFSLRLALSPSRGILVIGSIGTGRSYLVKYLATNSYVPFITVFLNKFLDNKSKGFLLDEIDIDDSDNLDASDDIDRDLDTELELLTRMNGLTVDMMPEIDRFYITLQFELAKAMSPCIIWIPNIHDLDVNESNDLSLGLLVNHLSRDCERCSTRNILVIASTHIPQKVDPALIAPNKLNTCIKIRRLLIPQQRKHFFTLSYTRGFHLEKKMFHTNGFGSITMGSNARDLVALTNEVLSISITQKKSIIDTNTIRSALHRQTWDLRSQVRSVQDHGILFYQIGRAVAQNVLLSNCPIDPISIYMKKKSCNEGDSYLYKWYFELGTSMKRLTILLYLLSCSAGSVAQDLWSLSVPDEKNGITSYGLVENDSDLVHGLLEVEALWWDLHGQKKIARFLYEKYESEFEEGEGEGALDPQEDLFNHIVWAPRIWRPWGFLFDCIERPNELGFPYWSRSFRGKRIIYDEEDELQENDSGFLQSGTMQYQTRDRSQGLFRISQFIWDPADPLFFLFKDQPPGSVFSHRELFADEEMSKGLLTSQTDPPTSIYKRWFIKNTQEKHFELLINRQRWLRTNSSLSNGSFRSNTLSESYQYLSNLFLSNGTLLDQMPKTLLRKRWLFPDEMKIGFIVVETLVSSIFWTLAPWKNMLLLKHGRIEILDQNTMYGWYELPKQEFLNSKQPVQIFTTKKYWILFRIGPERRRKAGMPTGSPFWERPVPKSLNGEDHQDFAIRCRIYSNSKSSDRIGLEPPRSLARDFESRVSTISPPRHLESPSWTSNCFDLNYPENAMPDIYQKDGQSNLFLDSLKEVNTVPIEICKKQVRLRVFLILNGM</sequence>
<dbReference type="GO" id="GO:0009570">
    <property type="term" value="C:chloroplast stroma"/>
    <property type="evidence" value="ECO:0007669"/>
    <property type="project" value="UniProtKB-SubCell"/>
</dbReference>
<dbReference type="Pfam" id="PF00004">
    <property type="entry name" value="AAA"/>
    <property type="match status" value="1"/>
</dbReference>
<evidence type="ECO:0000313" key="10">
    <source>
        <dbReference type="Proteomes" id="UP000824120"/>
    </source>
</evidence>
<gene>
    <name evidence="7" type="primary">ycf2</name>
    <name evidence="9" type="ORF">H5410_027515</name>
</gene>
<dbReference type="SMART" id="SM00382">
    <property type="entry name" value="AAA"/>
    <property type="match status" value="1"/>
</dbReference>
<keyword evidence="5 7" id="KW-0547">Nucleotide-binding</keyword>
<dbReference type="Proteomes" id="UP000824120">
    <property type="component" value="Chromosome 5"/>
</dbReference>
<keyword evidence="10" id="KW-1185">Reference proteome</keyword>
<keyword evidence="4" id="KW-0934">Plastid</keyword>
<dbReference type="Pfam" id="PF05695">
    <property type="entry name" value="Ycf2"/>
    <property type="match status" value="2"/>
</dbReference>
<dbReference type="InterPro" id="IPR003959">
    <property type="entry name" value="ATPase_AAA_core"/>
</dbReference>
<dbReference type="GO" id="GO:0005524">
    <property type="term" value="F:ATP binding"/>
    <property type="evidence" value="ECO:0007669"/>
    <property type="project" value="UniProtKB-KW"/>
</dbReference>
<dbReference type="CDD" id="cd19505">
    <property type="entry name" value="RecA-like_Ycf2"/>
    <property type="match status" value="1"/>
</dbReference>
<protein>
    <recommendedName>
        <fullName evidence="7">Protein Ycf2</fullName>
    </recommendedName>
</protein>
<accession>A0A9J5Z281</accession>
<comment type="subcellular location">
    <subcellularLocation>
        <location evidence="7">Plastid</location>
        <location evidence="7">Chloroplast stroma</location>
    </subcellularLocation>
</comment>
<comment type="similarity">
    <text evidence="2 7">Belongs to the Ycf2 family.</text>
</comment>
<dbReference type="SUPFAM" id="SSF52540">
    <property type="entry name" value="P-loop containing nucleoside triphosphate hydrolases"/>
    <property type="match status" value="1"/>
</dbReference>
<comment type="function">
    <text evidence="1 7">Probable ATPase of unknown function. Its presence in a non-photosynthetic plant (Epifagus virginiana) and experiments in tobacco indicate that it has an essential function which is probably not related to photosynthesis.</text>
</comment>
<dbReference type="Gene3D" id="3.40.50.300">
    <property type="entry name" value="P-loop containing nucleotide triphosphate hydrolases"/>
    <property type="match status" value="1"/>
</dbReference>
<evidence type="ECO:0000256" key="1">
    <source>
        <dbReference type="ARBA" id="ARBA00002329"/>
    </source>
</evidence>
<keyword evidence="6 7" id="KW-0067">ATP-binding</keyword>
<comment type="similarity">
    <text evidence="3">Belongs to the ycf15 family.</text>
</comment>
<evidence type="ECO:0000256" key="5">
    <source>
        <dbReference type="ARBA" id="ARBA00022741"/>
    </source>
</evidence>
<evidence type="ECO:0000256" key="3">
    <source>
        <dbReference type="ARBA" id="ARBA00009896"/>
    </source>
</evidence>
<proteinExistence type="inferred from homology"/>
<evidence type="ECO:0000256" key="2">
    <source>
        <dbReference type="ARBA" id="ARBA00009361"/>
    </source>
</evidence>
<reference evidence="9 10" key="1">
    <citation type="submission" date="2020-09" db="EMBL/GenBank/DDBJ databases">
        <title>De no assembly of potato wild relative species, Solanum commersonii.</title>
        <authorList>
            <person name="Cho K."/>
        </authorList>
    </citation>
    <scope>NUCLEOTIDE SEQUENCE [LARGE SCALE GENOMIC DNA]</scope>
    <source>
        <strain evidence="9">LZ3.2</strain>
        <tissue evidence="9">Leaf</tissue>
    </source>
</reference>
<organism evidence="9 10">
    <name type="scientific">Solanum commersonii</name>
    <name type="common">Commerson's wild potato</name>
    <name type="synonym">Commerson's nightshade</name>
    <dbReference type="NCBI Taxonomy" id="4109"/>
    <lineage>
        <taxon>Eukaryota</taxon>
        <taxon>Viridiplantae</taxon>
        <taxon>Streptophyta</taxon>
        <taxon>Embryophyta</taxon>
        <taxon>Tracheophyta</taxon>
        <taxon>Spermatophyta</taxon>
        <taxon>Magnoliopsida</taxon>
        <taxon>eudicotyledons</taxon>
        <taxon>Gunneridae</taxon>
        <taxon>Pentapetalae</taxon>
        <taxon>asterids</taxon>
        <taxon>lamiids</taxon>
        <taxon>Solanales</taxon>
        <taxon>Solanaceae</taxon>
        <taxon>Solanoideae</taxon>
        <taxon>Solaneae</taxon>
        <taxon>Solanum</taxon>
    </lineage>
</organism>
<name>A0A9J5Z281_SOLCO</name>
<evidence type="ECO:0000259" key="8">
    <source>
        <dbReference type="SMART" id="SM00382"/>
    </source>
</evidence>
<comment type="caution">
    <text evidence="9">The sequence shown here is derived from an EMBL/GenBank/DDBJ whole genome shotgun (WGS) entry which is preliminary data.</text>
</comment>
<dbReference type="HAMAP" id="MF_01330">
    <property type="entry name" value="Ycf2"/>
    <property type="match status" value="1"/>
</dbReference>
<feature type="binding site" evidence="7">
    <location>
        <begin position="793"/>
        <end position="800"/>
    </location>
    <ligand>
        <name>ATP</name>
        <dbReference type="ChEBI" id="CHEBI:30616"/>
    </ligand>
</feature>
<dbReference type="InterPro" id="IPR019645">
    <property type="entry name" value="Uncharacterised_Ycf15"/>
</dbReference>
<evidence type="ECO:0000256" key="6">
    <source>
        <dbReference type="ARBA" id="ARBA00022840"/>
    </source>
</evidence>
<dbReference type="PANTHER" id="PTHR33078">
    <property type="entry name" value="PROTEIN YCF2-RELATED"/>
    <property type="match status" value="1"/>
</dbReference>
<dbReference type="InterPro" id="IPR027417">
    <property type="entry name" value="P-loop_NTPase"/>
</dbReference>
<dbReference type="PANTHER" id="PTHR33078:SF100">
    <property type="entry name" value="PROTEIN YCF2"/>
    <property type="match status" value="1"/>
</dbReference>
<evidence type="ECO:0000256" key="7">
    <source>
        <dbReference type="HAMAP-Rule" id="MF_01330"/>
    </source>
</evidence>
<dbReference type="InterPro" id="IPR003593">
    <property type="entry name" value="AAA+_ATPase"/>
</dbReference>
<dbReference type="GO" id="GO:0016887">
    <property type="term" value="F:ATP hydrolysis activity"/>
    <property type="evidence" value="ECO:0007669"/>
    <property type="project" value="InterPro"/>
</dbReference>
<dbReference type="Pfam" id="PF10705">
    <property type="entry name" value="Ycf15"/>
    <property type="match status" value="1"/>
</dbReference>
<evidence type="ECO:0000313" key="9">
    <source>
        <dbReference type="EMBL" id="KAG5606023.1"/>
    </source>
</evidence>
<dbReference type="InterPro" id="IPR008543">
    <property type="entry name" value="Uncharacterised_Ycf2"/>
</dbReference>
<evidence type="ECO:0000256" key="4">
    <source>
        <dbReference type="ARBA" id="ARBA00022640"/>
    </source>
</evidence>
<feature type="domain" description="AAA+ ATPase" evidence="8">
    <location>
        <begin position="785"/>
        <end position="963"/>
    </location>
</feature>
<dbReference type="InterPro" id="IPR056777">
    <property type="entry name" value="Ycf2_N"/>
</dbReference>
<dbReference type="OrthoDB" id="1264225at2759"/>